<dbReference type="InterPro" id="IPR013324">
    <property type="entry name" value="RNA_pol_sigma_r3/r4-like"/>
</dbReference>
<keyword evidence="12" id="KW-1185">Reference proteome</keyword>
<name>A0A432YPI9_9GAMM</name>
<dbReference type="SUPFAM" id="SSF88659">
    <property type="entry name" value="Sigma3 and sigma4 domains of RNA polymerase sigma factors"/>
    <property type="match status" value="1"/>
</dbReference>
<proteinExistence type="inferred from homology"/>
<dbReference type="Gene3D" id="1.20.140.160">
    <property type="match status" value="1"/>
</dbReference>
<dbReference type="Pfam" id="PF04542">
    <property type="entry name" value="Sigma70_r2"/>
    <property type="match status" value="1"/>
</dbReference>
<feature type="short sequence motif" description="Interaction with polymerase core subunit RpoC" evidence="7">
    <location>
        <begin position="80"/>
        <end position="83"/>
    </location>
</feature>
<keyword evidence="6 7" id="KW-0804">Transcription</keyword>
<dbReference type="FunFam" id="1.20.120.1810:FF:000001">
    <property type="entry name" value="RNA polymerase sigma factor RpoH"/>
    <property type="match status" value="1"/>
</dbReference>
<dbReference type="PANTHER" id="PTHR30376:SF3">
    <property type="entry name" value="RNA POLYMERASE SIGMA FACTOR RPOH"/>
    <property type="match status" value="1"/>
</dbReference>
<dbReference type="Proteomes" id="UP000288259">
    <property type="component" value="Unassembled WGS sequence"/>
</dbReference>
<dbReference type="PRINTS" id="PR00046">
    <property type="entry name" value="SIGMA70FCT"/>
</dbReference>
<comment type="similarity">
    <text evidence="7">Belongs to the sigma-70 factor family. RpoH subfamily.</text>
</comment>
<dbReference type="GO" id="GO:0003677">
    <property type="term" value="F:DNA binding"/>
    <property type="evidence" value="ECO:0007669"/>
    <property type="project" value="UniProtKB-UniRule"/>
</dbReference>
<dbReference type="InterPro" id="IPR000943">
    <property type="entry name" value="RNA_pol_sigma70"/>
</dbReference>
<keyword evidence="3 7" id="KW-0346">Stress response</keyword>
<dbReference type="InterPro" id="IPR013325">
    <property type="entry name" value="RNA_pol_sigma_r2"/>
</dbReference>
<evidence type="ECO:0000313" key="11">
    <source>
        <dbReference type="EMBL" id="RUO63040.1"/>
    </source>
</evidence>
<dbReference type="GO" id="GO:0005737">
    <property type="term" value="C:cytoplasm"/>
    <property type="evidence" value="ECO:0007669"/>
    <property type="project" value="UniProtKB-SubCell"/>
</dbReference>
<dbReference type="PROSITE" id="PS00716">
    <property type="entry name" value="SIGMA70_2"/>
    <property type="match status" value="1"/>
</dbReference>
<dbReference type="Gene3D" id="1.20.120.1810">
    <property type="match status" value="1"/>
</dbReference>
<comment type="function">
    <text evidence="7">Sigma factors are initiation factors that promote the attachment of RNA polymerase to specific initiation sites and are then released. This sigma factor is involved in regulation of expression of heat shock genes.</text>
</comment>
<comment type="subcellular location">
    <subcellularLocation>
        <location evidence="7">Cytoplasm</location>
    </subcellularLocation>
</comment>
<dbReference type="PIRSF" id="PIRSF000770">
    <property type="entry name" value="RNA_pol_sigma-SigE/K"/>
    <property type="match status" value="1"/>
</dbReference>
<dbReference type="InterPro" id="IPR050813">
    <property type="entry name" value="Sigma-70_Factor"/>
</dbReference>
<keyword evidence="2 7" id="KW-0805">Transcription regulation</keyword>
<evidence type="ECO:0000256" key="1">
    <source>
        <dbReference type="ARBA" id="ARBA00022490"/>
    </source>
</evidence>
<dbReference type="OrthoDB" id="9809557at2"/>
<evidence type="ECO:0000256" key="5">
    <source>
        <dbReference type="ARBA" id="ARBA00023125"/>
    </source>
</evidence>
<dbReference type="AlphaFoldDB" id="A0A432YPI9"/>
<dbReference type="FunFam" id="1.10.10.10:FF:000285">
    <property type="entry name" value="RNA polymerase sigma factor RpoH"/>
    <property type="match status" value="1"/>
</dbReference>
<accession>A0A432YPI9</accession>
<gene>
    <name evidence="7 11" type="primary">rpoH</name>
    <name evidence="11" type="ORF">CWI71_02085</name>
</gene>
<dbReference type="EMBL" id="PIPY01000002">
    <property type="protein sequence ID" value="RUO63040.1"/>
    <property type="molecule type" value="Genomic_DNA"/>
</dbReference>
<dbReference type="Pfam" id="PF00140">
    <property type="entry name" value="Sigma70_r1_2"/>
    <property type="match status" value="1"/>
</dbReference>
<dbReference type="InterPro" id="IPR014284">
    <property type="entry name" value="RNA_pol_sigma-70_dom"/>
</dbReference>
<dbReference type="GO" id="GO:0006352">
    <property type="term" value="P:DNA-templated transcription initiation"/>
    <property type="evidence" value="ECO:0007669"/>
    <property type="project" value="UniProtKB-UniRule"/>
</dbReference>
<dbReference type="InterPro" id="IPR007627">
    <property type="entry name" value="RNA_pol_sigma70_r2"/>
</dbReference>
<feature type="region of interest" description="Sigma-70 factor domain-4" evidence="7">
    <location>
        <begin position="233"/>
        <end position="285"/>
    </location>
</feature>
<evidence type="ECO:0000259" key="10">
    <source>
        <dbReference type="PROSITE" id="PS00716"/>
    </source>
</evidence>
<dbReference type="GO" id="GO:0009408">
    <property type="term" value="P:response to heat"/>
    <property type="evidence" value="ECO:0007669"/>
    <property type="project" value="UniProtKB-UniRule"/>
</dbReference>
<dbReference type="PROSITE" id="PS00715">
    <property type="entry name" value="SIGMA70_1"/>
    <property type="match status" value="1"/>
</dbReference>
<dbReference type="InterPro" id="IPR009042">
    <property type="entry name" value="RNA_pol_sigma70_r1_2"/>
</dbReference>
<dbReference type="InterPro" id="IPR007630">
    <property type="entry name" value="RNA_pol_sigma70_r4"/>
</dbReference>
<evidence type="ECO:0000313" key="12">
    <source>
        <dbReference type="Proteomes" id="UP000288259"/>
    </source>
</evidence>
<comment type="subunit">
    <text evidence="7">Interacts with the RNA polymerase core enzyme.</text>
</comment>
<dbReference type="NCBIfam" id="TIGR02392">
    <property type="entry name" value="rpoH_proteo"/>
    <property type="match status" value="1"/>
</dbReference>
<keyword evidence="5 7" id="KW-0238">DNA-binding</keyword>
<evidence type="ECO:0000256" key="3">
    <source>
        <dbReference type="ARBA" id="ARBA00023016"/>
    </source>
</evidence>
<evidence type="ECO:0000256" key="8">
    <source>
        <dbReference type="NCBIfam" id="TIGR02392"/>
    </source>
</evidence>
<dbReference type="SUPFAM" id="SSF88946">
    <property type="entry name" value="Sigma2 domain of RNA polymerase sigma factors"/>
    <property type="match status" value="1"/>
</dbReference>
<keyword evidence="1 7" id="KW-0963">Cytoplasm</keyword>
<dbReference type="CDD" id="cd06171">
    <property type="entry name" value="Sigma70_r4"/>
    <property type="match status" value="1"/>
</dbReference>
<evidence type="ECO:0000259" key="9">
    <source>
        <dbReference type="PROSITE" id="PS00715"/>
    </source>
</evidence>
<feature type="DNA-binding region" description="H-T-H motif" evidence="7">
    <location>
        <begin position="258"/>
        <end position="277"/>
    </location>
</feature>
<reference evidence="12" key="1">
    <citation type="journal article" date="2018" name="Front. Microbiol.">
        <title>Genome-Based Analysis Reveals the Taxonomy and Diversity of the Family Idiomarinaceae.</title>
        <authorList>
            <person name="Liu Y."/>
            <person name="Lai Q."/>
            <person name="Shao Z."/>
        </authorList>
    </citation>
    <scope>NUCLEOTIDE SEQUENCE [LARGE SCALE GENOMIC DNA]</scope>
    <source>
        <strain evidence="12">CVS-6</strain>
    </source>
</reference>
<sequence>MSTELTNMALAVPQSGGSLEAYIQSVNRIPMLTAEKEHELAVRLTEENDLEAARELIMSHLRFVVHVARSYSGYGLPQADLIQEGNIGLMKAVRRFDPSVGVRLVSFAVHWIKAEIHEYVLKNWRLVKIATTKAQRKLFFNLRKMKKRLGWFTQEEVNTVAETLGVSTDEVMEMEARMSAHDQAFELSSDDDDARENSTYSPAQYLEDKRSDLAEEVEQEEWQAHTQQRLFSAIKTLDERSQDIVRARWLDEDNKSTLQELADKYQVSAERVRQLEANAMKKLRMAMA</sequence>
<dbReference type="Pfam" id="PF04545">
    <property type="entry name" value="Sigma70_r4"/>
    <property type="match status" value="1"/>
</dbReference>
<organism evidence="11 12">
    <name type="scientific">Pseudidiomarina insulisalsae</name>
    <dbReference type="NCBI Taxonomy" id="575789"/>
    <lineage>
        <taxon>Bacteria</taxon>
        <taxon>Pseudomonadati</taxon>
        <taxon>Pseudomonadota</taxon>
        <taxon>Gammaproteobacteria</taxon>
        <taxon>Alteromonadales</taxon>
        <taxon>Idiomarinaceae</taxon>
        <taxon>Pseudidiomarina</taxon>
    </lineage>
</organism>
<comment type="caution">
    <text evidence="11">The sequence shown here is derived from an EMBL/GenBank/DDBJ whole genome shotgun (WGS) entry which is preliminary data.</text>
</comment>
<evidence type="ECO:0000256" key="7">
    <source>
        <dbReference type="HAMAP-Rule" id="MF_00961"/>
    </source>
</evidence>
<evidence type="ECO:0000256" key="4">
    <source>
        <dbReference type="ARBA" id="ARBA00023082"/>
    </source>
</evidence>
<keyword evidence="4 7" id="KW-0731">Sigma factor</keyword>
<feature type="domain" description="RNA polymerase sigma-70" evidence="9">
    <location>
        <begin position="80"/>
        <end position="93"/>
    </location>
</feature>
<protein>
    <recommendedName>
        <fullName evidence="7 8">RNA polymerase sigma factor RpoH</fullName>
    </recommendedName>
    <alternativeName>
        <fullName evidence="7">RNA polymerase sigma-32 factor</fullName>
    </alternativeName>
</protein>
<dbReference type="HAMAP" id="MF_00961">
    <property type="entry name" value="Sigma70_RpoH"/>
    <property type="match status" value="1"/>
</dbReference>
<evidence type="ECO:0000256" key="6">
    <source>
        <dbReference type="ARBA" id="ARBA00023163"/>
    </source>
</evidence>
<dbReference type="GO" id="GO:0016987">
    <property type="term" value="F:sigma factor activity"/>
    <property type="evidence" value="ECO:0007669"/>
    <property type="project" value="UniProtKB-UniRule"/>
</dbReference>
<dbReference type="NCBIfam" id="TIGR02937">
    <property type="entry name" value="sigma70-ECF"/>
    <property type="match status" value="1"/>
</dbReference>
<feature type="region of interest" description="Sigma-70 factor domain-2" evidence="7">
    <location>
        <begin position="56"/>
        <end position="125"/>
    </location>
</feature>
<dbReference type="InterPro" id="IPR012759">
    <property type="entry name" value="RNA_pol_sigma_RpoH_proteobac"/>
</dbReference>
<feature type="domain" description="RNA polymerase sigma-70" evidence="10">
    <location>
        <begin position="257"/>
        <end position="283"/>
    </location>
</feature>
<evidence type="ECO:0000256" key="2">
    <source>
        <dbReference type="ARBA" id="ARBA00023015"/>
    </source>
</evidence>
<dbReference type="RefSeq" id="WP_126753606.1">
    <property type="nucleotide sequence ID" value="NZ_PIPY01000002.1"/>
</dbReference>
<dbReference type="PANTHER" id="PTHR30376">
    <property type="entry name" value="SIGMA FACTOR RPOH HEAT SHOCK RELATED"/>
    <property type="match status" value="1"/>
</dbReference>
<dbReference type="NCBIfam" id="NF005143">
    <property type="entry name" value="PRK06596.1"/>
    <property type="match status" value="1"/>
</dbReference>